<organism evidence="1 2">
    <name type="scientific">Thanatephorus cucumeris (strain AG1-IA)</name>
    <name type="common">Rice sheath blight fungus</name>
    <name type="synonym">Rhizoctonia solani</name>
    <dbReference type="NCBI Taxonomy" id="983506"/>
    <lineage>
        <taxon>Eukaryota</taxon>
        <taxon>Fungi</taxon>
        <taxon>Dikarya</taxon>
        <taxon>Basidiomycota</taxon>
        <taxon>Agaricomycotina</taxon>
        <taxon>Agaricomycetes</taxon>
        <taxon>Cantharellales</taxon>
        <taxon>Ceratobasidiaceae</taxon>
        <taxon>Rhizoctonia</taxon>
        <taxon>Rhizoctonia solani AG-1</taxon>
    </lineage>
</organism>
<evidence type="ECO:0000313" key="2">
    <source>
        <dbReference type="Proteomes" id="UP000011668"/>
    </source>
</evidence>
<proteinExistence type="predicted"/>
<name>L8WD00_THACA</name>
<dbReference type="EMBL" id="AFRT01004428">
    <property type="protein sequence ID" value="ELU36061.1"/>
    <property type="molecule type" value="Genomic_DNA"/>
</dbReference>
<sequence>MSKPCCQPIPCLLPQNTQAAGSLAAKSELINIFNMSQANNNQRYKRGATNADILTWHYSKNTQSRTKK</sequence>
<reference evidence="1 2" key="1">
    <citation type="journal article" date="2013" name="Nat. Commun.">
        <title>The evolution and pathogenic mechanisms of the rice sheath blight pathogen.</title>
        <authorList>
            <person name="Zheng A."/>
            <person name="Lin R."/>
            <person name="Xu L."/>
            <person name="Qin P."/>
            <person name="Tang C."/>
            <person name="Ai P."/>
            <person name="Zhang D."/>
            <person name="Liu Y."/>
            <person name="Sun Z."/>
            <person name="Feng H."/>
            <person name="Wang Y."/>
            <person name="Chen Y."/>
            <person name="Liang X."/>
            <person name="Fu R."/>
            <person name="Li Q."/>
            <person name="Zhang J."/>
            <person name="Yu X."/>
            <person name="Xie Z."/>
            <person name="Ding L."/>
            <person name="Guan P."/>
            <person name="Tang J."/>
            <person name="Liang Y."/>
            <person name="Wang S."/>
            <person name="Deng Q."/>
            <person name="Li S."/>
            <person name="Zhu J."/>
            <person name="Wang L."/>
            <person name="Liu H."/>
            <person name="Li P."/>
        </authorList>
    </citation>
    <scope>NUCLEOTIDE SEQUENCE [LARGE SCALE GENOMIC DNA]</scope>
    <source>
        <strain evidence="2">AG-1 IA</strain>
    </source>
</reference>
<dbReference type="AlphaFoldDB" id="L8WD00"/>
<accession>L8WD00</accession>
<dbReference type="HOGENOM" id="CLU_2795709_0_0_1"/>
<keyword evidence="2" id="KW-1185">Reference proteome</keyword>
<gene>
    <name evidence="1" type="ORF">AG1IA_09910</name>
</gene>
<protein>
    <submittedName>
        <fullName evidence="1">Uncharacterized protein</fullName>
    </submittedName>
</protein>
<evidence type="ECO:0000313" key="1">
    <source>
        <dbReference type="EMBL" id="ELU36061.1"/>
    </source>
</evidence>
<comment type="caution">
    <text evidence="1">The sequence shown here is derived from an EMBL/GenBank/DDBJ whole genome shotgun (WGS) entry which is preliminary data.</text>
</comment>
<dbReference type="Proteomes" id="UP000011668">
    <property type="component" value="Unassembled WGS sequence"/>
</dbReference>